<organism evidence="11 12">
    <name type="scientific">Glossina austeni</name>
    <name type="common">Savannah tsetse fly</name>
    <dbReference type="NCBI Taxonomy" id="7395"/>
    <lineage>
        <taxon>Eukaryota</taxon>
        <taxon>Metazoa</taxon>
        <taxon>Ecdysozoa</taxon>
        <taxon>Arthropoda</taxon>
        <taxon>Hexapoda</taxon>
        <taxon>Insecta</taxon>
        <taxon>Pterygota</taxon>
        <taxon>Neoptera</taxon>
        <taxon>Endopterygota</taxon>
        <taxon>Diptera</taxon>
        <taxon>Brachycera</taxon>
        <taxon>Muscomorpha</taxon>
        <taxon>Hippoboscoidea</taxon>
        <taxon>Glossinidae</taxon>
        <taxon>Glossina</taxon>
    </lineage>
</organism>
<comment type="subcellular location">
    <subcellularLocation>
        <location evidence="1">Nucleus</location>
    </subcellularLocation>
</comment>
<evidence type="ECO:0000256" key="1">
    <source>
        <dbReference type="ARBA" id="ARBA00004123"/>
    </source>
</evidence>
<dbReference type="GO" id="GO:0005634">
    <property type="term" value="C:nucleus"/>
    <property type="evidence" value="ECO:0007669"/>
    <property type="project" value="UniProtKB-SubCell"/>
</dbReference>
<evidence type="ECO:0000256" key="9">
    <source>
        <dbReference type="SAM" id="MobiDB-lite"/>
    </source>
</evidence>
<evidence type="ECO:0000256" key="3">
    <source>
        <dbReference type="ARBA" id="ARBA00022737"/>
    </source>
</evidence>
<evidence type="ECO:0000313" key="12">
    <source>
        <dbReference type="Proteomes" id="UP000078200"/>
    </source>
</evidence>
<dbReference type="SUPFAM" id="SSF57716">
    <property type="entry name" value="Glucocorticoid receptor-like (DNA-binding domain)"/>
    <property type="match status" value="1"/>
</dbReference>
<dbReference type="InterPro" id="IPR013087">
    <property type="entry name" value="Znf_C2H2_type"/>
</dbReference>
<dbReference type="Proteomes" id="UP000078200">
    <property type="component" value="Unassembled WGS sequence"/>
</dbReference>
<dbReference type="InterPro" id="IPR012934">
    <property type="entry name" value="Znf_AD"/>
</dbReference>
<dbReference type="Pfam" id="PF00096">
    <property type="entry name" value="zf-C2H2"/>
    <property type="match status" value="1"/>
</dbReference>
<feature type="region of interest" description="Disordered" evidence="9">
    <location>
        <begin position="423"/>
        <end position="446"/>
    </location>
</feature>
<dbReference type="SMART" id="SM00868">
    <property type="entry name" value="zf-AD"/>
    <property type="match status" value="1"/>
</dbReference>
<keyword evidence="12" id="KW-1185">Reference proteome</keyword>
<feature type="domain" description="C2H2-type" evidence="10">
    <location>
        <begin position="339"/>
        <end position="366"/>
    </location>
</feature>
<dbReference type="PANTHER" id="PTHR24404">
    <property type="entry name" value="ZINC FINGER PROTEIN"/>
    <property type="match status" value="1"/>
</dbReference>
<evidence type="ECO:0000256" key="8">
    <source>
        <dbReference type="PROSITE-ProRule" id="PRU00042"/>
    </source>
</evidence>
<keyword evidence="4 8" id="KW-0863">Zinc-finger</keyword>
<accession>A0A1A9VIJ9</accession>
<dbReference type="PANTHER" id="PTHR24404:SF114">
    <property type="entry name" value="KLUMPFUSS, ISOFORM B-RELATED"/>
    <property type="match status" value="1"/>
</dbReference>
<dbReference type="FunFam" id="3.30.160.60:FF:000534">
    <property type="entry name" value="zinc finger protein 674"/>
    <property type="match status" value="1"/>
</dbReference>
<reference evidence="11" key="1">
    <citation type="submission" date="2020-05" db="UniProtKB">
        <authorList>
            <consortium name="EnsemblMetazoa"/>
        </authorList>
    </citation>
    <scope>IDENTIFICATION</scope>
    <source>
        <strain evidence="11">TTRI</strain>
    </source>
</reference>
<dbReference type="GO" id="GO:0000978">
    <property type="term" value="F:RNA polymerase II cis-regulatory region sequence-specific DNA binding"/>
    <property type="evidence" value="ECO:0007669"/>
    <property type="project" value="TreeGrafter"/>
</dbReference>
<dbReference type="GO" id="GO:0008270">
    <property type="term" value="F:zinc ion binding"/>
    <property type="evidence" value="ECO:0007669"/>
    <property type="project" value="UniProtKB-KW"/>
</dbReference>
<proteinExistence type="predicted"/>
<dbReference type="GO" id="GO:0003700">
    <property type="term" value="F:DNA-binding transcription factor activity"/>
    <property type="evidence" value="ECO:0007669"/>
    <property type="project" value="TreeGrafter"/>
</dbReference>
<keyword evidence="5" id="KW-0862">Zinc</keyword>
<evidence type="ECO:0000259" key="10">
    <source>
        <dbReference type="PROSITE" id="PS50157"/>
    </source>
</evidence>
<dbReference type="AlphaFoldDB" id="A0A1A9VIJ9"/>
<name>A0A1A9VIJ9_GLOAU</name>
<dbReference type="SUPFAM" id="SSF57667">
    <property type="entry name" value="beta-beta-alpha zinc fingers"/>
    <property type="match status" value="3"/>
</dbReference>
<keyword evidence="2" id="KW-0479">Metal-binding</keyword>
<evidence type="ECO:0000256" key="6">
    <source>
        <dbReference type="ARBA" id="ARBA00023125"/>
    </source>
</evidence>
<feature type="domain" description="C2H2-type" evidence="10">
    <location>
        <begin position="395"/>
        <end position="423"/>
    </location>
</feature>
<sequence>MTSITTATVKSFCRACLKELPPRQRYTIYCLDYRIRYWLQDVTLKNALATDIYSHFICRGCREKLEDFLEFRKISDYHVSDSILQTKILDEIYESASWTDMGEDGFTNSETVDSDDLKDCEKKSWLPPSQTSSPYKLGDSFGYFPDIENQSDHNHEDTEINQKNASNILYRKPTHMCNLSICSDDSERHNENPRLLAKVETIPANIMETEITNKKFQYHSRCDQCERHLNGEALQQHISVHQAVMSYCPNCERNFKHSNCYRPHLKEVYCDNKLNIVGEHFQYCPINISSPNPTKKNDINQQASYKNIHLCEECGKVCKSRMRLKDHTSIHKPTNLYPFQCKKCNSCFKTQRSLRGHEQRHASNNIFEFPHCGIRKNTYRELKAHINYHTRAKQRPCPKCNMVFNSSGGLSMHDRIAHFGLRRSNSPKTKDRTLAQQAPPGRQTERSFTCQQCGKPFIQATALKAHLKTHMNCSLQPQRSVPNLTEVSDDSI</sequence>
<keyword evidence="7" id="KW-0539">Nucleus</keyword>
<dbReference type="InterPro" id="IPR036236">
    <property type="entry name" value="Znf_C2H2_sf"/>
</dbReference>
<dbReference type="GO" id="GO:0006357">
    <property type="term" value="P:regulation of transcription by RNA polymerase II"/>
    <property type="evidence" value="ECO:0007669"/>
    <property type="project" value="TreeGrafter"/>
</dbReference>
<keyword evidence="3" id="KW-0677">Repeat</keyword>
<feature type="domain" description="C2H2-type" evidence="10">
    <location>
        <begin position="448"/>
        <end position="470"/>
    </location>
</feature>
<dbReference type="VEuPathDB" id="VectorBase:GAUT038599"/>
<dbReference type="EnsemblMetazoa" id="GAUT038599-RA">
    <property type="protein sequence ID" value="GAUT038599-PA"/>
    <property type="gene ID" value="GAUT038599"/>
</dbReference>
<keyword evidence="6" id="KW-0238">DNA-binding</keyword>
<feature type="domain" description="C2H2-type" evidence="10">
    <location>
        <begin position="309"/>
        <end position="331"/>
    </location>
</feature>
<evidence type="ECO:0000256" key="7">
    <source>
        <dbReference type="ARBA" id="ARBA00023242"/>
    </source>
</evidence>
<evidence type="ECO:0000256" key="4">
    <source>
        <dbReference type="ARBA" id="ARBA00022771"/>
    </source>
</evidence>
<dbReference type="STRING" id="7395.A0A1A9VIJ9"/>
<evidence type="ECO:0000256" key="2">
    <source>
        <dbReference type="ARBA" id="ARBA00022723"/>
    </source>
</evidence>
<evidence type="ECO:0000256" key="5">
    <source>
        <dbReference type="ARBA" id="ARBA00022833"/>
    </source>
</evidence>
<dbReference type="InterPro" id="IPR050589">
    <property type="entry name" value="Ikaros_C2H2-ZF"/>
</dbReference>
<evidence type="ECO:0000313" key="11">
    <source>
        <dbReference type="EnsemblMetazoa" id="GAUT038599-PA"/>
    </source>
</evidence>
<dbReference type="PROSITE" id="PS00028">
    <property type="entry name" value="ZINC_FINGER_C2H2_1"/>
    <property type="match status" value="4"/>
</dbReference>
<dbReference type="PROSITE" id="PS50157">
    <property type="entry name" value="ZINC_FINGER_C2H2_2"/>
    <property type="match status" value="4"/>
</dbReference>
<protein>
    <recommendedName>
        <fullName evidence="10">C2H2-type domain-containing protein</fullName>
    </recommendedName>
</protein>
<dbReference type="SMART" id="SM00355">
    <property type="entry name" value="ZnF_C2H2"/>
    <property type="match status" value="6"/>
</dbReference>
<dbReference type="Gene3D" id="3.30.160.60">
    <property type="entry name" value="Classic Zinc Finger"/>
    <property type="match status" value="3"/>
</dbReference>